<dbReference type="Pfam" id="PF24764">
    <property type="entry name" value="rva_4"/>
    <property type="match status" value="1"/>
</dbReference>
<feature type="compositionally biased region" description="Basic residues" evidence="2">
    <location>
        <begin position="163"/>
        <end position="173"/>
    </location>
</feature>
<dbReference type="InterPro" id="IPR058913">
    <property type="entry name" value="Integrase_dom_put"/>
</dbReference>
<dbReference type="InterPro" id="IPR012337">
    <property type="entry name" value="RNaseH-like_sf"/>
</dbReference>
<dbReference type="PANTHER" id="PTHR46791:SF5">
    <property type="entry name" value="CLR5 DOMAIN-CONTAINING PROTEIN-RELATED"/>
    <property type="match status" value="1"/>
</dbReference>
<feature type="region of interest" description="Disordered" evidence="2">
    <location>
        <begin position="96"/>
        <end position="197"/>
    </location>
</feature>
<accession>A0AAN6GJE2</accession>
<evidence type="ECO:0000256" key="2">
    <source>
        <dbReference type="SAM" id="MobiDB-lite"/>
    </source>
</evidence>
<feature type="compositionally biased region" description="Basic residues" evidence="2">
    <location>
        <begin position="183"/>
        <end position="193"/>
    </location>
</feature>
<dbReference type="PANTHER" id="PTHR46791">
    <property type="entry name" value="EXPRESSED PROTEIN"/>
    <property type="match status" value="1"/>
</dbReference>
<protein>
    <recommendedName>
        <fullName evidence="3">Integrase core domain-containing protein</fullName>
    </recommendedName>
</protein>
<dbReference type="Proteomes" id="UP001176517">
    <property type="component" value="Unassembled WGS sequence"/>
</dbReference>
<feature type="coiled-coil region" evidence="1">
    <location>
        <begin position="66"/>
        <end position="93"/>
    </location>
</feature>
<evidence type="ECO:0000313" key="4">
    <source>
        <dbReference type="EMBL" id="KAK0543243.1"/>
    </source>
</evidence>
<feature type="compositionally biased region" description="Acidic residues" evidence="2">
    <location>
        <begin position="99"/>
        <end position="127"/>
    </location>
</feature>
<organism evidence="4 5">
    <name type="scientific">Tilletia horrida</name>
    <dbReference type="NCBI Taxonomy" id="155126"/>
    <lineage>
        <taxon>Eukaryota</taxon>
        <taxon>Fungi</taxon>
        <taxon>Dikarya</taxon>
        <taxon>Basidiomycota</taxon>
        <taxon>Ustilaginomycotina</taxon>
        <taxon>Exobasidiomycetes</taxon>
        <taxon>Tilletiales</taxon>
        <taxon>Tilletiaceae</taxon>
        <taxon>Tilletia</taxon>
    </lineage>
</organism>
<keyword evidence="1" id="KW-0175">Coiled coil</keyword>
<feature type="domain" description="Integrase core" evidence="3">
    <location>
        <begin position="376"/>
        <end position="463"/>
    </location>
</feature>
<gene>
    <name evidence="4" type="ORF">OC846_006487</name>
</gene>
<dbReference type="EMBL" id="JAPDMZ010000384">
    <property type="protein sequence ID" value="KAK0543243.1"/>
    <property type="molecule type" value="Genomic_DNA"/>
</dbReference>
<keyword evidence="5" id="KW-1185">Reference proteome</keyword>
<comment type="caution">
    <text evidence="4">The sequence shown here is derived from an EMBL/GenBank/DDBJ whole genome shotgun (WGS) entry which is preliminary data.</text>
</comment>
<evidence type="ECO:0000256" key="1">
    <source>
        <dbReference type="SAM" id="Coils"/>
    </source>
</evidence>
<dbReference type="SUPFAM" id="SSF53098">
    <property type="entry name" value="Ribonuclease H-like"/>
    <property type="match status" value="1"/>
</dbReference>
<feature type="compositionally biased region" description="Basic residues" evidence="2">
    <location>
        <begin position="131"/>
        <end position="140"/>
    </location>
</feature>
<dbReference type="AlphaFoldDB" id="A0AAN6GJE2"/>
<sequence>MPKHKETVDRHQAARDTKTVGGAIDRCVNFKERRDPLISGKEPKSFATIGLESVSVWTFRGHMAHVRRTEAELAKERRLYAEARRLLVEARRLLPALGDGDDEDEEEEEDDDDQDDDNEAEDGDDDDVWHHAGRGHKRPRLLLAPNAAESHSGPSRPHTDRRNAKRKAARKAARNAPQPQPKPKPKAKGKGKGKASALKVVLRRKAHKFYPKIFDLTIEPLQKLESDLKLLKNTRRASVDTRPLRQSLEQEWYKTDSGQWKLFIPAQLLQDLTDQGFKDADCAILLACSLRTLQRRRQELNIRRYNDDQVSDEDLKKLLMDLRGMHSSEVGERGTVGAIRQTGLRVSRARLRRIIQEQDPLGAHSRWHPHLKRREYFVPFVNSLWHIDGHHKLIRWKIVIHGAIDGKSRLVTYLQAAGNNRAETVARLFVKAVNSRGWPSRLRGDHGGEIWIVGRIMEEKRGAWDAARRGLDIGIQDVEEEAAMRAAGFAMDRWDQYGDHGADGNDEAEPAGVSIQSISSNVPDIRNAEKTHHILATFLPRPAFPPPADFGLGAYLNVLRAIDELTRE</sequence>
<evidence type="ECO:0000313" key="5">
    <source>
        <dbReference type="Proteomes" id="UP001176517"/>
    </source>
</evidence>
<proteinExistence type="predicted"/>
<evidence type="ECO:0000259" key="3">
    <source>
        <dbReference type="Pfam" id="PF24764"/>
    </source>
</evidence>
<reference evidence="4" key="1">
    <citation type="journal article" date="2023" name="PhytoFront">
        <title>Draft Genome Resources of Seven Strains of Tilletia horrida, Causal Agent of Kernel Smut of Rice.</title>
        <authorList>
            <person name="Khanal S."/>
            <person name="Antony Babu S."/>
            <person name="Zhou X.G."/>
        </authorList>
    </citation>
    <scope>NUCLEOTIDE SEQUENCE</scope>
    <source>
        <strain evidence="4">TX6</strain>
    </source>
</reference>
<name>A0AAN6GJE2_9BASI</name>